<dbReference type="Proteomes" id="UP001149607">
    <property type="component" value="Chromosome"/>
</dbReference>
<dbReference type="Pfam" id="PF04303">
    <property type="entry name" value="PrpF"/>
    <property type="match status" value="1"/>
</dbReference>
<dbReference type="InterPro" id="IPR007400">
    <property type="entry name" value="PrpF-like"/>
</dbReference>
<protein>
    <submittedName>
        <fullName evidence="4">PrpF domain-containing protein</fullName>
    </submittedName>
</protein>
<dbReference type="EMBL" id="CP146598">
    <property type="protein sequence ID" value="WWY02581.1"/>
    <property type="molecule type" value="Genomic_DNA"/>
</dbReference>
<gene>
    <name evidence="3" type="ORF">ORY91_000807</name>
    <name evidence="4" type="ORF">V9W64_07650</name>
</gene>
<dbReference type="EMBL" id="JAPQFL010000002">
    <property type="protein sequence ID" value="MDD9327410.1"/>
    <property type="molecule type" value="Genomic_DNA"/>
</dbReference>
<reference evidence="3" key="1">
    <citation type="submission" date="2022-10" db="EMBL/GenBank/DDBJ databases">
        <authorList>
            <person name="Boutroux M."/>
        </authorList>
    </citation>
    <scope>NUCLEOTIDE SEQUENCE</scope>
    <source>
        <strain evidence="3">51.81</strain>
    </source>
</reference>
<keyword evidence="2" id="KW-0413">Isomerase</keyword>
<evidence type="ECO:0000256" key="1">
    <source>
        <dbReference type="ARBA" id="ARBA00007673"/>
    </source>
</evidence>
<dbReference type="GO" id="GO:0016853">
    <property type="term" value="F:isomerase activity"/>
    <property type="evidence" value="ECO:0007669"/>
    <property type="project" value="UniProtKB-KW"/>
</dbReference>
<reference evidence="4" key="2">
    <citation type="submission" date="2024-02" db="EMBL/GenBank/DDBJ databases">
        <title>Neisseria leonii sp. nov.</title>
        <authorList>
            <person name="Boutroux M."/>
            <person name="Favre-Rochex S."/>
            <person name="Gorgette O."/>
            <person name="Touak G."/>
            <person name="Muhle E."/>
            <person name="Chesneau O."/>
            <person name="Clermont D."/>
            <person name="Rahi P."/>
        </authorList>
    </citation>
    <scope>NUCLEOTIDE SEQUENCE</scope>
    <source>
        <strain evidence="4">51.81</strain>
    </source>
</reference>
<keyword evidence="5" id="KW-1185">Reference proteome</keyword>
<dbReference type="PANTHER" id="PTHR43709">
    <property type="entry name" value="ACONITATE ISOMERASE-RELATED"/>
    <property type="match status" value="1"/>
</dbReference>
<organism evidence="3">
    <name type="scientific">Neisseria leonii</name>
    <dbReference type="NCBI Taxonomy" id="2995413"/>
    <lineage>
        <taxon>Bacteria</taxon>
        <taxon>Pseudomonadati</taxon>
        <taxon>Pseudomonadota</taxon>
        <taxon>Betaproteobacteria</taxon>
        <taxon>Neisseriales</taxon>
        <taxon>Neisseriaceae</taxon>
        <taxon>Neisseria</taxon>
    </lineage>
</organism>
<evidence type="ECO:0000313" key="3">
    <source>
        <dbReference type="EMBL" id="MDD9327410.1"/>
    </source>
</evidence>
<dbReference type="AlphaFoldDB" id="A0A9X4E0T2"/>
<evidence type="ECO:0000313" key="5">
    <source>
        <dbReference type="Proteomes" id="UP001149607"/>
    </source>
</evidence>
<name>A0A9X4E0T2_9NEIS</name>
<evidence type="ECO:0000256" key="2">
    <source>
        <dbReference type="ARBA" id="ARBA00023235"/>
    </source>
</evidence>
<dbReference type="PANTHER" id="PTHR43709:SF3">
    <property type="entry name" value="ISOMERASE YBHH-RELATED"/>
    <property type="match status" value="1"/>
</dbReference>
<proteinExistence type="inferred from homology"/>
<sequence>MNELTINAVWMRGGTSKCWVFERAELERAPLPLDDVLLRAFGSPDKRQLDGVGGGTSTTSKAVILSPDEGGEYDVHYLFAQVGIDEPVVDWGSNCGNCSAVAALYALEKGWVAAQDGITTVRVYNENTGQAIVQQIATPRGRLPAADSPMAGCVYPGIAVNVGFEDPAGKTTGSLFPAGQPETVITVEGRPYTVTLVDAGAPCVYVDAASLGLAGQPRGQWTETVGDSLAALEAVRRQAAVLMGLADSPEAAARAVPKLGVIGSGGDGADLRVQMLSMGQLHPAMPVTGSVALTLSARYEGTVTARILGRTAPAGITLDTPSGHLQTFAADVSGLPVVGVSRTCRIMAQARIHVPLAPLPKEVAV</sequence>
<dbReference type="SUPFAM" id="SSF54506">
    <property type="entry name" value="Diaminopimelate epimerase-like"/>
    <property type="match status" value="2"/>
</dbReference>
<accession>A0A9X4E0T2</accession>
<evidence type="ECO:0000313" key="4">
    <source>
        <dbReference type="EMBL" id="WWY02581.1"/>
    </source>
</evidence>
<dbReference type="RefSeq" id="WP_274584679.1">
    <property type="nucleotide sequence ID" value="NZ_CP145811.1"/>
</dbReference>
<comment type="similarity">
    <text evidence="1">Belongs to the PrpF family.</text>
</comment>
<dbReference type="Gene3D" id="3.10.310.10">
    <property type="entry name" value="Diaminopimelate Epimerase, Chain A, domain 1"/>
    <property type="match status" value="2"/>
</dbReference>